<evidence type="ECO:0000256" key="4">
    <source>
        <dbReference type="SAM" id="MobiDB-lite"/>
    </source>
</evidence>
<dbReference type="Pfam" id="PF02776">
    <property type="entry name" value="TPP_enzyme_N"/>
    <property type="match status" value="1"/>
</dbReference>
<dbReference type="Proteomes" id="UP000805614">
    <property type="component" value="Unassembled WGS sequence"/>
</dbReference>
<dbReference type="InterPro" id="IPR012001">
    <property type="entry name" value="Thiamin_PyroP_enz_TPP-bd_dom"/>
</dbReference>
<sequence>MTAGPTTADAVLDVLQAWGVDRVFICPGSTEAAFLDATLRRPDLEVVLTTHESVTVAMADGHARATGRPAVAYLHTHLGLVNGLSHLDAARMARSPVIVLNGLKPASVQSHGGFTTLPGTGELARPFVKRQWQSLTAEGVPEDLTEALRLATAEPTGPVWLGLAQDLMEAPATGPVPDPARHLVAARVAPDPERVSAAARLLTAAQRPVLVAGAEVARHGAHRDLVRLAERTGAVVFNEDRRSFERPAFPTGHPQYAGNYSAAHPAAAGADLVMLLGCRSFIEFEPDPAPATPPGAKVVHTHVDAAEIGRVAAVDVAIVGDESLIVRGLLDRVPDGAGPGPEPATGVPRPWAPGDGDHATAADVAGALAEVIGARTTVVEDATTSAGVLLRTLPQPSPMSILTTASGSLGWGMGAALGVQLAAPDREVIAVVGDGVFQFGPQALWVARRYDLPVLFVVINNRSYAAVAAALRRYGGLAERTRTYPGKDIAGVDIAAVARGFGLPARRVTRPADLPGALKEFLSRREPALIEVLTDPDDLGGAPR</sequence>
<keyword evidence="2 3" id="KW-0786">Thiamine pyrophosphate</keyword>
<dbReference type="SUPFAM" id="SSF52467">
    <property type="entry name" value="DHS-like NAD/FAD-binding domain"/>
    <property type="match status" value="1"/>
</dbReference>
<evidence type="ECO:0000259" key="7">
    <source>
        <dbReference type="Pfam" id="PF02776"/>
    </source>
</evidence>
<comment type="similarity">
    <text evidence="1 3">Belongs to the TPP enzyme family.</text>
</comment>
<comment type="caution">
    <text evidence="8">The sequence shown here is derived from an EMBL/GenBank/DDBJ whole genome shotgun (WGS) entry which is preliminary data.</text>
</comment>
<feature type="region of interest" description="Disordered" evidence="4">
    <location>
        <begin position="334"/>
        <end position="353"/>
    </location>
</feature>
<gene>
    <name evidence="8" type="ORF">HKK74_28255</name>
</gene>
<evidence type="ECO:0000313" key="9">
    <source>
        <dbReference type="Proteomes" id="UP000805614"/>
    </source>
</evidence>
<dbReference type="EMBL" id="JABVEC010000026">
    <property type="protein sequence ID" value="MBC6469360.1"/>
    <property type="molecule type" value="Genomic_DNA"/>
</dbReference>
<dbReference type="SUPFAM" id="SSF52518">
    <property type="entry name" value="Thiamin diphosphate-binding fold (THDP-binding)"/>
    <property type="match status" value="2"/>
</dbReference>
<feature type="domain" description="Thiamine pyrophosphate enzyme N-terminal TPP-binding" evidence="7">
    <location>
        <begin position="6"/>
        <end position="115"/>
    </location>
</feature>
<evidence type="ECO:0000313" key="8">
    <source>
        <dbReference type="EMBL" id="MBC6469360.1"/>
    </source>
</evidence>
<dbReference type="CDD" id="cd07035">
    <property type="entry name" value="TPP_PYR_POX_like"/>
    <property type="match status" value="1"/>
</dbReference>
<dbReference type="Pfam" id="PF02775">
    <property type="entry name" value="TPP_enzyme_C"/>
    <property type="match status" value="1"/>
</dbReference>
<feature type="domain" description="Thiamine pyrophosphate enzyme central" evidence="5">
    <location>
        <begin position="195"/>
        <end position="327"/>
    </location>
</feature>
<dbReference type="PANTHER" id="PTHR18968:SF13">
    <property type="entry name" value="ACETOLACTATE SYNTHASE CATALYTIC SUBUNIT, MITOCHONDRIAL"/>
    <property type="match status" value="1"/>
</dbReference>
<dbReference type="CDD" id="cd02002">
    <property type="entry name" value="TPP_BFDC"/>
    <property type="match status" value="1"/>
</dbReference>
<dbReference type="RefSeq" id="WP_187246406.1">
    <property type="nucleotide sequence ID" value="NZ_BAAAOK010000009.1"/>
</dbReference>
<dbReference type="InterPro" id="IPR029061">
    <property type="entry name" value="THDP-binding"/>
</dbReference>
<dbReference type="Gene3D" id="3.40.50.970">
    <property type="match status" value="2"/>
</dbReference>
<protein>
    <submittedName>
        <fullName evidence="8">Thiamine pyrophosphate-binding protein</fullName>
    </submittedName>
</protein>
<dbReference type="PANTHER" id="PTHR18968">
    <property type="entry name" value="THIAMINE PYROPHOSPHATE ENZYMES"/>
    <property type="match status" value="1"/>
</dbReference>
<name>A0ABR7LY14_9ACTN</name>
<dbReference type="InterPro" id="IPR029035">
    <property type="entry name" value="DHS-like_NAD/FAD-binding_dom"/>
</dbReference>
<dbReference type="Pfam" id="PF00205">
    <property type="entry name" value="TPP_enzyme_M"/>
    <property type="match status" value="1"/>
</dbReference>
<organism evidence="8 9">
    <name type="scientific">Actinomadura alba</name>
    <dbReference type="NCBI Taxonomy" id="406431"/>
    <lineage>
        <taxon>Bacteria</taxon>
        <taxon>Bacillati</taxon>
        <taxon>Actinomycetota</taxon>
        <taxon>Actinomycetes</taxon>
        <taxon>Streptosporangiales</taxon>
        <taxon>Thermomonosporaceae</taxon>
        <taxon>Actinomadura</taxon>
    </lineage>
</organism>
<keyword evidence="9" id="KW-1185">Reference proteome</keyword>
<proteinExistence type="inferred from homology"/>
<dbReference type="Gene3D" id="3.40.50.1220">
    <property type="entry name" value="TPP-binding domain"/>
    <property type="match status" value="1"/>
</dbReference>
<reference evidence="8 9" key="1">
    <citation type="submission" date="2020-06" db="EMBL/GenBank/DDBJ databases">
        <title>Actinomadura xiongansis sp. nov., isolated from soil of Baiyangdian.</title>
        <authorList>
            <person name="Zhang X."/>
        </authorList>
    </citation>
    <scope>NUCLEOTIDE SEQUENCE [LARGE SCALE GENOMIC DNA]</scope>
    <source>
        <strain evidence="8 9">HBUM206468</strain>
    </source>
</reference>
<accession>A0ABR7LY14</accession>
<evidence type="ECO:0000259" key="5">
    <source>
        <dbReference type="Pfam" id="PF00205"/>
    </source>
</evidence>
<evidence type="ECO:0000259" key="6">
    <source>
        <dbReference type="Pfam" id="PF02775"/>
    </source>
</evidence>
<evidence type="ECO:0000256" key="3">
    <source>
        <dbReference type="RuleBase" id="RU362132"/>
    </source>
</evidence>
<dbReference type="InterPro" id="IPR045229">
    <property type="entry name" value="TPP_enz"/>
</dbReference>
<dbReference type="InterPro" id="IPR011766">
    <property type="entry name" value="TPP_enzyme_TPP-bd"/>
</dbReference>
<evidence type="ECO:0000256" key="1">
    <source>
        <dbReference type="ARBA" id="ARBA00007812"/>
    </source>
</evidence>
<dbReference type="InterPro" id="IPR012000">
    <property type="entry name" value="Thiamin_PyroP_enz_cen_dom"/>
</dbReference>
<evidence type="ECO:0000256" key="2">
    <source>
        <dbReference type="ARBA" id="ARBA00023052"/>
    </source>
</evidence>
<feature type="domain" description="Thiamine pyrophosphate enzyme TPP-binding" evidence="6">
    <location>
        <begin position="389"/>
        <end position="532"/>
    </location>
</feature>